<evidence type="ECO:0000313" key="2">
    <source>
        <dbReference type="Proteomes" id="UP001430356"/>
    </source>
</evidence>
<dbReference type="AlphaFoldDB" id="A0AAW0F2Q1"/>
<accession>A0AAW0F2Q1</accession>
<comment type="caution">
    <text evidence="1">The sequence shown here is derived from an EMBL/GenBank/DDBJ whole genome shotgun (WGS) entry which is preliminary data.</text>
</comment>
<evidence type="ECO:0000313" key="1">
    <source>
        <dbReference type="EMBL" id="KAK7200137.1"/>
    </source>
</evidence>
<reference evidence="1 2" key="1">
    <citation type="journal article" date="2021" name="MBio">
        <title>A New Model Trypanosomatid, Novymonas esmeraldas: Genomic Perception of Its 'Candidatus Pandoraea novymonadis' Endosymbiont.</title>
        <authorList>
            <person name="Zakharova A."/>
            <person name="Saura A."/>
            <person name="Butenko A."/>
            <person name="Podesvova L."/>
            <person name="Warmusova S."/>
            <person name="Kostygov A.Y."/>
            <person name="Nenarokova A."/>
            <person name="Lukes J."/>
            <person name="Opperdoes F.R."/>
            <person name="Yurchenko V."/>
        </authorList>
    </citation>
    <scope>NUCLEOTIDE SEQUENCE [LARGE SCALE GENOMIC DNA]</scope>
    <source>
        <strain evidence="1 2">E262AT.01</strain>
    </source>
</reference>
<dbReference type="Proteomes" id="UP001430356">
    <property type="component" value="Unassembled WGS sequence"/>
</dbReference>
<protein>
    <submittedName>
        <fullName evidence="1">Uncharacterized protein</fullName>
    </submittedName>
</protein>
<name>A0AAW0F2Q1_9TRYP</name>
<dbReference type="SUPFAM" id="SSF52058">
    <property type="entry name" value="L domain-like"/>
    <property type="match status" value="1"/>
</dbReference>
<dbReference type="InterPro" id="IPR032675">
    <property type="entry name" value="LRR_dom_sf"/>
</dbReference>
<dbReference type="EMBL" id="JAECZO010000003">
    <property type="protein sequence ID" value="KAK7200137.1"/>
    <property type="molecule type" value="Genomic_DNA"/>
</dbReference>
<keyword evidence="2" id="KW-1185">Reference proteome</keyword>
<proteinExistence type="predicted"/>
<sequence length="125" mass="14009">MTLRFSISSPTVGTFTRIDQCTSVTRLSLRKCTFEIKFQLLSEVPHLTTLDVREIYVRHLHGVQHRMELRKIDATRCSQLESLEGLAGALQLQSIEASWSGVWRRSASYTAVLTSPGSTSDPVTI</sequence>
<gene>
    <name evidence="1" type="ORF">NESM_000063900</name>
</gene>
<dbReference type="Gene3D" id="3.80.10.10">
    <property type="entry name" value="Ribonuclease Inhibitor"/>
    <property type="match status" value="1"/>
</dbReference>
<organism evidence="1 2">
    <name type="scientific">Novymonas esmeraldas</name>
    <dbReference type="NCBI Taxonomy" id="1808958"/>
    <lineage>
        <taxon>Eukaryota</taxon>
        <taxon>Discoba</taxon>
        <taxon>Euglenozoa</taxon>
        <taxon>Kinetoplastea</taxon>
        <taxon>Metakinetoplastina</taxon>
        <taxon>Trypanosomatida</taxon>
        <taxon>Trypanosomatidae</taxon>
        <taxon>Novymonas</taxon>
    </lineage>
</organism>